<protein>
    <recommendedName>
        <fullName evidence="3">Secreted protein</fullName>
    </recommendedName>
</protein>
<proteinExistence type="predicted"/>
<evidence type="ECO:0008006" key="3">
    <source>
        <dbReference type="Google" id="ProtNLM"/>
    </source>
</evidence>
<evidence type="ECO:0000313" key="1">
    <source>
        <dbReference type="EMBL" id="KAK7813745.1"/>
    </source>
</evidence>
<keyword evidence="2" id="KW-1185">Reference proteome</keyword>
<dbReference type="Proteomes" id="UP001488838">
    <property type="component" value="Unassembled WGS sequence"/>
</dbReference>
<evidence type="ECO:0000313" key="2">
    <source>
        <dbReference type="Proteomes" id="UP001488838"/>
    </source>
</evidence>
<dbReference type="EMBL" id="JBBHLL010000132">
    <property type="protein sequence ID" value="KAK7813745.1"/>
    <property type="molecule type" value="Genomic_DNA"/>
</dbReference>
<name>A0AAW0IHL0_MYOGA</name>
<organism evidence="1 2">
    <name type="scientific">Myodes glareolus</name>
    <name type="common">Bank vole</name>
    <name type="synonym">Clethrionomys glareolus</name>
    <dbReference type="NCBI Taxonomy" id="447135"/>
    <lineage>
        <taxon>Eukaryota</taxon>
        <taxon>Metazoa</taxon>
        <taxon>Chordata</taxon>
        <taxon>Craniata</taxon>
        <taxon>Vertebrata</taxon>
        <taxon>Euteleostomi</taxon>
        <taxon>Mammalia</taxon>
        <taxon>Eutheria</taxon>
        <taxon>Euarchontoglires</taxon>
        <taxon>Glires</taxon>
        <taxon>Rodentia</taxon>
        <taxon>Myomorpha</taxon>
        <taxon>Muroidea</taxon>
        <taxon>Cricetidae</taxon>
        <taxon>Arvicolinae</taxon>
        <taxon>Myodes</taxon>
    </lineage>
</organism>
<sequence>MLSSFLWPCYPSLFRHFFPKHWSLVQPYKSTKQQKQLNTVTQDNGASQSPLPGTGCLICGDFCLPRVVWPCFFSGATVAPQFSGYLPHLCPRSSRAAAAACLPRLPSRWQFLSLGHRAVNSAALPCS</sequence>
<accession>A0AAW0IHL0</accession>
<dbReference type="AlphaFoldDB" id="A0AAW0IHL0"/>
<reference evidence="1 2" key="1">
    <citation type="journal article" date="2023" name="bioRxiv">
        <title>Conserved and derived expression patterns and positive selection on dental genes reveal complex evolutionary context of ever-growing rodent molars.</title>
        <authorList>
            <person name="Calamari Z.T."/>
            <person name="Song A."/>
            <person name="Cohen E."/>
            <person name="Akter M."/>
            <person name="Roy R.D."/>
            <person name="Hallikas O."/>
            <person name="Christensen M.M."/>
            <person name="Li P."/>
            <person name="Marangoni P."/>
            <person name="Jernvall J."/>
            <person name="Klein O.D."/>
        </authorList>
    </citation>
    <scope>NUCLEOTIDE SEQUENCE [LARGE SCALE GENOMIC DNA]</scope>
    <source>
        <strain evidence="1">V071</strain>
    </source>
</reference>
<comment type="caution">
    <text evidence="1">The sequence shown here is derived from an EMBL/GenBank/DDBJ whole genome shotgun (WGS) entry which is preliminary data.</text>
</comment>
<gene>
    <name evidence="1" type="ORF">U0070_001451</name>
</gene>